<keyword evidence="2" id="KW-1185">Reference proteome</keyword>
<evidence type="ECO:0000313" key="1">
    <source>
        <dbReference type="EMBL" id="MEA9358361.1"/>
    </source>
</evidence>
<evidence type="ECO:0000313" key="2">
    <source>
        <dbReference type="Proteomes" id="UP001302274"/>
    </source>
</evidence>
<dbReference type="EMBL" id="JAYGJQ010000003">
    <property type="protein sequence ID" value="MEA9358361.1"/>
    <property type="molecule type" value="Genomic_DNA"/>
</dbReference>
<organism evidence="1 2">
    <name type="scientific">Bacteriovorax antarcticus</name>
    <dbReference type="NCBI Taxonomy" id="3088717"/>
    <lineage>
        <taxon>Bacteria</taxon>
        <taxon>Pseudomonadati</taxon>
        <taxon>Bdellovibrionota</taxon>
        <taxon>Bacteriovoracia</taxon>
        <taxon>Bacteriovoracales</taxon>
        <taxon>Bacteriovoracaceae</taxon>
        <taxon>Bacteriovorax</taxon>
    </lineage>
</organism>
<comment type="caution">
    <text evidence="1">The sequence shown here is derived from an EMBL/GenBank/DDBJ whole genome shotgun (WGS) entry which is preliminary data.</text>
</comment>
<proteinExistence type="predicted"/>
<dbReference type="RefSeq" id="WP_323578726.1">
    <property type="nucleotide sequence ID" value="NZ_JAYGJQ010000003.1"/>
</dbReference>
<gene>
    <name evidence="1" type="ORF">SHI21_19150</name>
</gene>
<name>A0ABU5VZ63_9BACT</name>
<reference evidence="1 2" key="1">
    <citation type="submission" date="2023-11" db="EMBL/GenBank/DDBJ databases">
        <title>A Novel Polar Bacteriovorax (B. antarcticus) Isolated from the Biocrust in Antarctica.</title>
        <authorList>
            <person name="Mun W."/>
            <person name="Choi S.Y."/>
            <person name="Mitchell R.J."/>
        </authorList>
    </citation>
    <scope>NUCLEOTIDE SEQUENCE [LARGE SCALE GENOMIC DNA]</scope>
    <source>
        <strain evidence="1 2">PP10</strain>
    </source>
</reference>
<dbReference type="Proteomes" id="UP001302274">
    <property type="component" value="Unassembled WGS sequence"/>
</dbReference>
<evidence type="ECO:0008006" key="3">
    <source>
        <dbReference type="Google" id="ProtNLM"/>
    </source>
</evidence>
<sequence>MNSKFIHAKYLAVLLLGIVFLIVAAVDAFSATEINIGSGDVYTVTTSKVIDGKTINAKFNIVKTLRSKNYNLNNCTFTMDLTATSESYAAHCMEAIVKLFIVTKKESATNESIERVINLDLDFSPIADLNAIKYGLEDLSFSDGVATFETADLTQASNFVLNVKLSASRKLFKDKILLNDQLEASDYTIEKLPSGKARVSIDLKRLSDEIEDAKGPTLKIELKTLKAVDVKDAINTPNLTNALSASLIIND</sequence>
<accession>A0ABU5VZ63</accession>
<protein>
    <recommendedName>
        <fullName evidence="3">Cohesin domain-containing protein</fullName>
    </recommendedName>
</protein>